<dbReference type="Gene3D" id="1.10.357.10">
    <property type="entry name" value="Tetracycline Repressor, domain 2"/>
    <property type="match status" value="1"/>
</dbReference>
<dbReference type="PANTHER" id="PTHR30055">
    <property type="entry name" value="HTH-TYPE TRANSCRIPTIONAL REGULATOR RUTR"/>
    <property type="match status" value="1"/>
</dbReference>
<dbReference type="InterPro" id="IPR001647">
    <property type="entry name" value="HTH_TetR"/>
</dbReference>
<dbReference type="Pfam" id="PF00440">
    <property type="entry name" value="TetR_N"/>
    <property type="match status" value="1"/>
</dbReference>
<dbReference type="OrthoDB" id="9805134at2"/>
<protein>
    <submittedName>
        <fullName evidence="6">TetR family transcriptional regulator</fullName>
    </submittedName>
</protein>
<keyword evidence="2 4" id="KW-0238">DNA-binding</keyword>
<dbReference type="PANTHER" id="PTHR30055:SF234">
    <property type="entry name" value="HTH-TYPE TRANSCRIPTIONAL REGULATOR BETI"/>
    <property type="match status" value="1"/>
</dbReference>
<feature type="domain" description="HTH tetR-type" evidence="5">
    <location>
        <begin position="9"/>
        <end position="69"/>
    </location>
</feature>
<proteinExistence type="predicted"/>
<keyword evidence="1" id="KW-0805">Transcription regulation</keyword>
<evidence type="ECO:0000256" key="2">
    <source>
        <dbReference type="ARBA" id="ARBA00023125"/>
    </source>
</evidence>
<evidence type="ECO:0000256" key="4">
    <source>
        <dbReference type="PROSITE-ProRule" id="PRU00335"/>
    </source>
</evidence>
<dbReference type="EMBL" id="NMVQ01000001">
    <property type="protein sequence ID" value="OYO25058.1"/>
    <property type="molecule type" value="Genomic_DNA"/>
</dbReference>
<dbReference type="SUPFAM" id="SSF46689">
    <property type="entry name" value="Homeodomain-like"/>
    <property type="match status" value="1"/>
</dbReference>
<feature type="DNA-binding region" description="H-T-H motif" evidence="4">
    <location>
        <begin position="32"/>
        <end position="51"/>
    </location>
</feature>
<dbReference type="InterPro" id="IPR009057">
    <property type="entry name" value="Homeodomain-like_sf"/>
</dbReference>
<keyword evidence="7" id="KW-1185">Reference proteome</keyword>
<gene>
    <name evidence="6" type="ORF">CGZ93_00910</name>
</gene>
<dbReference type="GO" id="GO:0000976">
    <property type="term" value="F:transcription cis-regulatory region binding"/>
    <property type="evidence" value="ECO:0007669"/>
    <property type="project" value="TreeGrafter"/>
</dbReference>
<evidence type="ECO:0000313" key="6">
    <source>
        <dbReference type="EMBL" id="OYO25058.1"/>
    </source>
</evidence>
<name>A0A255HB25_9ACTN</name>
<keyword evidence="3" id="KW-0804">Transcription</keyword>
<dbReference type="InterPro" id="IPR050109">
    <property type="entry name" value="HTH-type_TetR-like_transc_reg"/>
</dbReference>
<evidence type="ECO:0000256" key="1">
    <source>
        <dbReference type="ARBA" id="ARBA00023015"/>
    </source>
</evidence>
<dbReference type="Proteomes" id="UP000216311">
    <property type="component" value="Unassembled WGS sequence"/>
</dbReference>
<evidence type="ECO:0000256" key="3">
    <source>
        <dbReference type="ARBA" id="ARBA00023163"/>
    </source>
</evidence>
<dbReference type="PROSITE" id="PS50977">
    <property type="entry name" value="HTH_TETR_2"/>
    <property type="match status" value="1"/>
</dbReference>
<comment type="caution">
    <text evidence="6">The sequence shown here is derived from an EMBL/GenBank/DDBJ whole genome shotgun (WGS) entry which is preliminary data.</text>
</comment>
<dbReference type="PRINTS" id="PR00455">
    <property type="entry name" value="HTHTETR"/>
</dbReference>
<dbReference type="AlphaFoldDB" id="A0A255HB25"/>
<reference evidence="6 7" key="1">
    <citation type="submission" date="2017-07" db="EMBL/GenBank/DDBJ databases">
        <title>Draft whole genome sequences of clinical Proprionibacteriaceae strains.</title>
        <authorList>
            <person name="Bernier A.-M."/>
            <person name="Bernard K."/>
            <person name="Domingo M.-C."/>
        </authorList>
    </citation>
    <scope>NUCLEOTIDE SEQUENCE [LARGE SCALE GENOMIC DNA]</scope>
    <source>
        <strain evidence="6 7">NML 130396</strain>
    </source>
</reference>
<accession>A0A255HB25</accession>
<dbReference type="RefSeq" id="WP_094362265.1">
    <property type="nucleotide sequence ID" value="NZ_NMVQ01000001.1"/>
</dbReference>
<organism evidence="6 7">
    <name type="scientific">Enemella dayhoffiae</name>
    <dbReference type="NCBI Taxonomy" id="2016507"/>
    <lineage>
        <taxon>Bacteria</taxon>
        <taxon>Bacillati</taxon>
        <taxon>Actinomycetota</taxon>
        <taxon>Actinomycetes</taxon>
        <taxon>Propionibacteriales</taxon>
        <taxon>Propionibacteriaceae</taxon>
        <taxon>Enemella</taxon>
    </lineage>
</organism>
<sequence>MTISSPSRVDTKAAIRAAAIRLIRVQGFELTSLREIAEEVGITKASFYYHYPSKLALLEAILEPVFELLREVSARLDGLNRDRDGVQQLMRHYLEGLVRLREVGSLVLADPTVLNAVAERSGELVAIGVRVQRWLAGPAPSTADLLRARCAFEAAGVAISAGDVAPGASEDEVVEELLAVVLELLRLE</sequence>
<evidence type="ECO:0000259" key="5">
    <source>
        <dbReference type="PROSITE" id="PS50977"/>
    </source>
</evidence>
<evidence type="ECO:0000313" key="7">
    <source>
        <dbReference type="Proteomes" id="UP000216311"/>
    </source>
</evidence>
<dbReference type="GO" id="GO:0003700">
    <property type="term" value="F:DNA-binding transcription factor activity"/>
    <property type="evidence" value="ECO:0007669"/>
    <property type="project" value="TreeGrafter"/>
</dbReference>